<reference evidence="2" key="1">
    <citation type="submission" date="2023-10" db="EMBL/GenBank/DDBJ databases">
        <authorList>
            <person name="Chen Y."/>
            <person name="Shah S."/>
            <person name="Dougan E. K."/>
            <person name="Thang M."/>
            <person name="Chan C."/>
        </authorList>
    </citation>
    <scope>NUCLEOTIDE SEQUENCE [LARGE SCALE GENOMIC DNA]</scope>
</reference>
<dbReference type="EMBL" id="CAUYUJ010005395">
    <property type="protein sequence ID" value="CAK0813495.1"/>
    <property type="molecule type" value="Genomic_DNA"/>
</dbReference>
<gene>
    <name evidence="2" type="ORF">PCOR1329_LOCUS17396</name>
</gene>
<feature type="region of interest" description="Disordered" evidence="1">
    <location>
        <begin position="79"/>
        <end position="112"/>
    </location>
</feature>
<name>A0ABN9R7L9_9DINO</name>
<feature type="compositionally biased region" description="Basic and acidic residues" evidence="1">
    <location>
        <begin position="95"/>
        <end position="112"/>
    </location>
</feature>
<feature type="non-terminal residue" evidence="2">
    <location>
        <position position="581"/>
    </location>
</feature>
<organism evidence="2 3">
    <name type="scientific">Prorocentrum cordatum</name>
    <dbReference type="NCBI Taxonomy" id="2364126"/>
    <lineage>
        <taxon>Eukaryota</taxon>
        <taxon>Sar</taxon>
        <taxon>Alveolata</taxon>
        <taxon>Dinophyceae</taxon>
        <taxon>Prorocentrales</taxon>
        <taxon>Prorocentraceae</taxon>
        <taxon>Prorocentrum</taxon>
    </lineage>
</organism>
<dbReference type="Proteomes" id="UP001189429">
    <property type="component" value="Unassembled WGS sequence"/>
</dbReference>
<accession>A0ABN9R7L9</accession>
<evidence type="ECO:0000256" key="1">
    <source>
        <dbReference type="SAM" id="MobiDB-lite"/>
    </source>
</evidence>
<evidence type="ECO:0008006" key="4">
    <source>
        <dbReference type="Google" id="ProtNLM"/>
    </source>
</evidence>
<comment type="caution">
    <text evidence="2">The sequence shown here is derived from an EMBL/GenBank/DDBJ whole genome shotgun (WGS) entry which is preliminary data.</text>
</comment>
<evidence type="ECO:0000313" key="3">
    <source>
        <dbReference type="Proteomes" id="UP001189429"/>
    </source>
</evidence>
<keyword evidence="3" id="KW-1185">Reference proteome</keyword>
<evidence type="ECO:0000313" key="2">
    <source>
        <dbReference type="EMBL" id="CAK0813495.1"/>
    </source>
</evidence>
<protein>
    <recommendedName>
        <fullName evidence="4">Endonuclease/exonuclease/phosphatase domain-containing protein</fullName>
    </recommendedName>
</protein>
<proteinExistence type="predicted"/>
<sequence>MVPQPPAVTVLRGPRKSHWCCGQCGRAENWACRILCLCGRDAPAAIVSRARQKHKEVDAGGGGGKKAGFKQGNREALGAAHKEWPKPGGTAPWREAADGADPDKKSQSTKLGERITELEECIKKLPPADERNKDLRGPIEKQLETLRAEKRALLSPQLEELAKGIATRKETIAAKKLEVAALDAAFSESAKNVTTVAADIGLVEDDVADQPDLVALIKSEAWVKLKSAVASKVQKRALYHARSEGSIDDFMSAFDTMWSELAAKPTVGAEFSIETYNASGGKASVKKRIASTMASVALLREFGHISEHVGHVLIDIPELPVGLHAFNVYLRTGEGAAGRNGRLLQELGLAAEALDGPVVIGGDWNMCQGDAEHVKRLVYTAALKMDTQIIIGPQVQPPTYTSARCVAEAAVQSCGDPESPPGVGWGLLSAARGHFAVAAAEAIANAVGHQDRKVLFGFARYLQPRWIDITYAVKDASDLQAVAEGWQWLQSSLLSIMQCKTVANPSVQDLSLAAEEILNFATANYHGQGLAARLDRSVQQARGMVQAGFEEEACREFLGDIEPDVKLAVNGATQEDRQKWK</sequence>